<reference evidence="10 11" key="1">
    <citation type="journal article" date="2016" name="Nat. Commun.">
        <title>Thousands of microbial genomes shed light on interconnected biogeochemical processes in an aquifer system.</title>
        <authorList>
            <person name="Anantharaman K."/>
            <person name="Brown C.T."/>
            <person name="Hug L.A."/>
            <person name="Sharon I."/>
            <person name="Castelle C.J."/>
            <person name="Probst A.J."/>
            <person name="Thomas B.C."/>
            <person name="Singh A."/>
            <person name="Wilkins M.J."/>
            <person name="Karaoz U."/>
            <person name="Brodie E.L."/>
            <person name="Williams K.H."/>
            <person name="Hubbard S.S."/>
            <person name="Banfield J.F."/>
        </authorList>
    </citation>
    <scope>NUCLEOTIDE SEQUENCE [LARGE SCALE GENOMIC DNA]</scope>
</reference>
<feature type="transmembrane region" description="Helical" evidence="9">
    <location>
        <begin position="307"/>
        <end position="328"/>
    </location>
</feature>
<sequence length="442" mass="46546">MIESWFQSLNSLVWGPAMLVLILGTGLYLMVGLRGFPVRQLWPAFVLMWKGRKSVGEQGDITPWGAAMTALAATIGTGNIAGVATAIFLGGPGALFWMWCTAMVGMATKYAESLLAVHFREVDPKGDHIGGPMFYIKNGLGKGWAWMATAFAVFAALAGFGIGNMVQANSIAELAAQDLGLAPWITGVLIALVVGLVLLGGVRRIAEVSGALVPLMAALYFGGGLLVVAMNLDQVPKILALVLTNAFTGTAAEGGFAGAGVWMALRFGVARGIFSNEAGLGSAPIAHAAAQTDSPVRQGMVAMLGTFIDTILVCSVTGFVILLSGTWTSGATGAALSSLAFTQTLGVLGHYVVSIGLFLFTFTTLIGWSFYGEKAVEYLFGVKGITPYRVLWILAIPLGATVKLELVWLIADTLNALMALPNLVALLALSPLVFRLTREWRR</sequence>
<dbReference type="Proteomes" id="UP000177583">
    <property type="component" value="Unassembled WGS sequence"/>
</dbReference>
<dbReference type="EMBL" id="MFNF01000040">
    <property type="protein sequence ID" value="OGH01000.1"/>
    <property type="molecule type" value="Genomic_DNA"/>
</dbReference>
<dbReference type="GO" id="GO:0005283">
    <property type="term" value="F:amino acid:sodium symporter activity"/>
    <property type="evidence" value="ECO:0007669"/>
    <property type="project" value="InterPro"/>
</dbReference>
<evidence type="ECO:0000256" key="5">
    <source>
        <dbReference type="ARBA" id="ARBA00022692"/>
    </source>
</evidence>
<dbReference type="FunFam" id="1.20.1740.10:FF:000004">
    <property type="entry name" value="Sodium:alanine symporter family protein"/>
    <property type="match status" value="1"/>
</dbReference>
<dbReference type="PRINTS" id="PR00175">
    <property type="entry name" value="NAALASMPORT"/>
</dbReference>
<feature type="transmembrane region" description="Helical" evidence="9">
    <location>
        <begin position="143"/>
        <end position="162"/>
    </location>
</feature>
<dbReference type="GO" id="GO:0005886">
    <property type="term" value="C:plasma membrane"/>
    <property type="evidence" value="ECO:0007669"/>
    <property type="project" value="UniProtKB-SubCell"/>
</dbReference>
<keyword evidence="8 9" id="KW-0472">Membrane</keyword>
<evidence type="ECO:0000256" key="1">
    <source>
        <dbReference type="ARBA" id="ARBA00004651"/>
    </source>
</evidence>
<evidence type="ECO:0000256" key="4">
    <source>
        <dbReference type="ARBA" id="ARBA00022475"/>
    </source>
</evidence>
<evidence type="ECO:0000256" key="3">
    <source>
        <dbReference type="ARBA" id="ARBA00022448"/>
    </source>
</evidence>
<feature type="transmembrane region" description="Helical" evidence="9">
    <location>
        <begin position="238"/>
        <end position="265"/>
    </location>
</feature>
<dbReference type="AlphaFoldDB" id="A0A1F6GSD7"/>
<dbReference type="Gene3D" id="1.20.1740.10">
    <property type="entry name" value="Amino acid/polyamine transporter I"/>
    <property type="match status" value="1"/>
</dbReference>
<organism evidence="10 11">
    <name type="scientific">Candidatus Lambdaproteobacteria bacterium RIFOXYD2_FULL_56_26</name>
    <dbReference type="NCBI Taxonomy" id="1817773"/>
    <lineage>
        <taxon>Bacteria</taxon>
        <taxon>Pseudomonadati</taxon>
        <taxon>Pseudomonadota</taxon>
        <taxon>Candidatus Lambdaproteobacteria</taxon>
    </lineage>
</organism>
<evidence type="ECO:0000256" key="7">
    <source>
        <dbReference type="ARBA" id="ARBA00022989"/>
    </source>
</evidence>
<proteinExistence type="inferred from homology"/>
<evidence type="ECO:0000313" key="11">
    <source>
        <dbReference type="Proteomes" id="UP000177583"/>
    </source>
</evidence>
<feature type="transmembrane region" description="Helical" evidence="9">
    <location>
        <begin position="390"/>
        <end position="410"/>
    </location>
</feature>
<dbReference type="PANTHER" id="PTHR30330:SF3">
    <property type="entry name" value="TRANSCRIPTIONAL REGULATOR, LRP FAMILY"/>
    <property type="match status" value="1"/>
</dbReference>
<dbReference type="NCBIfam" id="TIGR00835">
    <property type="entry name" value="agcS"/>
    <property type="match status" value="1"/>
</dbReference>
<evidence type="ECO:0000256" key="6">
    <source>
        <dbReference type="ARBA" id="ARBA00022847"/>
    </source>
</evidence>
<keyword evidence="5 9" id="KW-0812">Transmembrane</keyword>
<keyword evidence="3 9" id="KW-0813">Transport</keyword>
<name>A0A1F6GSD7_9PROT</name>
<accession>A0A1F6GSD7</accession>
<feature type="transmembrane region" description="Helical" evidence="9">
    <location>
        <begin position="182"/>
        <end position="199"/>
    </location>
</feature>
<protein>
    <submittedName>
        <fullName evidence="10">Sodium:alanine symporter</fullName>
    </submittedName>
</protein>
<evidence type="ECO:0000256" key="8">
    <source>
        <dbReference type="ARBA" id="ARBA00023136"/>
    </source>
</evidence>
<keyword evidence="6 9" id="KW-0769">Symport</keyword>
<feature type="transmembrane region" description="Helical" evidence="9">
    <location>
        <begin position="12"/>
        <end position="31"/>
    </location>
</feature>
<keyword evidence="9" id="KW-0997">Cell inner membrane</keyword>
<feature type="transmembrane region" description="Helical" evidence="9">
    <location>
        <begin position="416"/>
        <end position="434"/>
    </location>
</feature>
<dbReference type="InterPro" id="IPR001463">
    <property type="entry name" value="Na/Ala_symport"/>
</dbReference>
<comment type="subcellular location">
    <subcellularLocation>
        <location evidence="9">Cell inner membrane</location>
        <topology evidence="9">Multi-pass membrane protein</topology>
    </subcellularLocation>
    <subcellularLocation>
        <location evidence="1">Cell membrane</location>
        <topology evidence="1">Multi-pass membrane protein</topology>
    </subcellularLocation>
</comment>
<keyword evidence="4" id="KW-1003">Cell membrane</keyword>
<evidence type="ECO:0000256" key="9">
    <source>
        <dbReference type="RuleBase" id="RU363064"/>
    </source>
</evidence>
<comment type="caution">
    <text evidence="10">The sequence shown here is derived from an EMBL/GenBank/DDBJ whole genome shotgun (WGS) entry which is preliminary data.</text>
</comment>
<feature type="transmembrane region" description="Helical" evidence="9">
    <location>
        <begin position="211"/>
        <end position="232"/>
    </location>
</feature>
<dbReference type="Pfam" id="PF01235">
    <property type="entry name" value="Na_Ala_symp"/>
    <property type="match status" value="1"/>
</dbReference>
<evidence type="ECO:0000313" key="10">
    <source>
        <dbReference type="EMBL" id="OGH01000.1"/>
    </source>
</evidence>
<feature type="transmembrane region" description="Helical" evidence="9">
    <location>
        <begin position="348"/>
        <end position="370"/>
    </location>
</feature>
<gene>
    <name evidence="10" type="ORF">A2557_00145</name>
</gene>
<comment type="similarity">
    <text evidence="2 9">Belongs to the alanine or glycine:cation symporter (AGCS) (TC 2.A.25) family.</text>
</comment>
<dbReference type="PANTHER" id="PTHR30330">
    <property type="entry name" value="AGSS FAMILY TRANSPORTER, SODIUM-ALANINE"/>
    <property type="match status" value="1"/>
</dbReference>
<keyword evidence="7 9" id="KW-1133">Transmembrane helix</keyword>
<evidence type="ECO:0000256" key="2">
    <source>
        <dbReference type="ARBA" id="ARBA00009261"/>
    </source>
</evidence>